<dbReference type="Gene3D" id="3.20.20.190">
    <property type="entry name" value="Phosphatidylinositol (PI) phosphodiesterase"/>
    <property type="match status" value="1"/>
</dbReference>
<reference evidence="3 4" key="1">
    <citation type="submission" date="2018-05" db="EMBL/GenBank/DDBJ databases">
        <title>Pararhodobacter marina sp. nov., isolated from deep-sea water of the Indian Ocean.</title>
        <authorList>
            <person name="Lai Q.Sr."/>
            <person name="Liu X."/>
            <person name="Shao Z."/>
        </authorList>
    </citation>
    <scope>NUCLEOTIDE SEQUENCE [LARGE SCALE GENOMIC DNA]</scope>
    <source>
        <strain evidence="3 4">CIC4N-9</strain>
    </source>
</reference>
<dbReference type="Proteomes" id="UP000244940">
    <property type="component" value="Unassembled WGS sequence"/>
</dbReference>
<accession>A0A2U2C823</accession>
<gene>
    <name evidence="3" type="ORF">C4N9_14435</name>
</gene>
<dbReference type="Pfam" id="PF03009">
    <property type="entry name" value="GDPD"/>
    <property type="match status" value="2"/>
</dbReference>
<evidence type="ECO:0000259" key="2">
    <source>
        <dbReference type="PROSITE" id="PS51704"/>
    </source>
</evidence>
<dbReference type="EMBL" id="QEYD01000008">
    <property type="protein sequence ID" value="PWE28035.1"/>
    <property type="molecule type" value="Genomic_DNA"/>
</dbReference>
<dbReference type="OrthoDB" id="1854250at2"/>
<evidence type="ECO:0000256" key="1">
    <source>
        <dbReference type="SAM" id="MobiDB-lite"/>
    </source>
</evidence>
<comment type="caution">
    <text evidence="3">The sequence shown here is derived from an EMBL/GenBank/DDBJ whole genome shotgun (WGS) entry which is preliminary data.</text>
</comment>
<dbReference type="GO" id="GO:0006629">
    <property type="term" value="P:lipid metabolic process"/>
    <property type="evidence" value="ECO:0007669"/>
    <property type="project" value="InterPro"/>
</dbReference>
<proteinExistence type="predicted"/>
<dbReference type="PANTHER" id="PTHR43805:SF1">
    <property type="entry name" value="GP-PDE DOMAIN-CONTAINING PROTEIN"/>
    <property type="match status" value="1"/>
</dbReference>
<dbReference type="RefSeq" id="WP_109534031.1">
    <property type="nucleotide sequence ID" value="NZ_QEYD01000008.1"/>
</dbReference>
<dbReference type="CDD" id="cd08561">
    <property type="entry name" value="GDPD_cytoplasmic_ScUgpQ2_like"/>
    <property type="match status" value="1"/>
</dbReference>
<dbReference type="GeneID" id="94366091"/>
<evidence type="ECO:0000313" key="3">
    <source>
        <dbReference type="EMBL" id="PWE28035.1"/>
    </source>
</evidence>
<dbReference type="GO" id="GO:0008081">
    <property type="term" value="F:phosphoric diester hydrolase activity"/>
    <property type="evidence" value="ECO:0007669"/>
    <property type="project" value="InterPro"/>
</dbReference>
<feature type="region of interest" description="Disordered" evidence="1">
    <location>
        <begin position="1"/>
        <end position="24"/>
    </location>
</feature>
<evidence type="ECO:0000313" key="4">
    <source>
        <dbReference type="Proteomes" id="UP000244940"/>
    </source>
</evidence>
<dbReference type="AlphaFoldDB" id="A0A2U2C823"/>
<sequence length="254" mass="27772">MSETWLAQDGPVPIAHRGGAHEQDENTQAAFAHAAALGFRHIETDVHLTADGEVVIHHDPTLRRMTGDPRAIADLTWAQVSRLRTRSGAGIPRLADMLEEFPGILFNIETKSDAVVDPLAALLRKMGVAHCVGCGSFATARTRRLRTHFGEALCWSPGYGGVASLWAAGWGVPIPRPAFPMVQVPPVYRGIRVVTPRFVRAAHRRGIRVQVWTVDDPAQMHAFLDMGVDAIMTDRPSVLKDVLIARGDWRGSDA</sequence>
<name>A0A2U2C823_9RHOB</name>
<dbReference type="PANTHER" id="PTHR43805">
    <property type="entry name" value="GLYCEROPHOSPHORYL DIESTER PHOSPHODIESTERASE"/>
    <property type="match status" value="1"/>
</dbReference>
<dbReference type="InterPro" id="IPR030395">
    <property type="entry name" value="GP_PDE_dom"/>
</dbReference>
<organism evidence="3 4">
    <name type="scientific">Pararhodobacter marinus</name>
    <dbReference type="NCBI Taxonomy" id="2184063"/>
    <lineage>
        <taxon>Bacteria</taxon>
        <taxon>Pseudomonadati</taxon>
        <taxon>Pseudomonadota</taxon>
        <taxon>Alphaproteobacteria</taxon>
        <taxon>Rhodobacterales</taxon>
        <taxon>Paracoccaceae</taxon>
        <taxon>Pararhodobacter</taxon>
    </lineage>
</organism>
<dbReference type="InterPro" id="IPR017946">
    <property type="entry name" value="PLC-like_Pdiesterase_TIM-brl"/>
</dbReference>
<dbReference type="PROSITE" id="PS51704">
    <property type="entry name" value="GP_PDE"/>
    <property type="match status" value="1"/>
</dbReference>
<dbReference type="SUPFAM" id="SSF51695">
    <property type="entry name" value="PLC-like phosphodiesterases"/>
    <property type="match status" value="1"/>
</dbReference>
<feature type="domain" description="GP-PDE" evidence="2">
    <location>
        <begin position="11"/>
        <end position="243"/>
    </location>
</feature>
<protein>
    <submittedName>
        <fullName evidence="3">Glycerophosphodiester phosphodiesterase</fullName>
    </submittedName>
</protein>
<keyword evidence="4" id="KW-1185">Reference proteome</keyword>